<dbReference type="InterPro" id="IPR052548">
    <property type="entry name" value="Type_VII_TA_antitoxin"/>
</dbReference>
<reference evidence="2" key="1">
    <citation type="submission" date="2020-07" db="EMBL/GenBank/DDBJ databases">
        <title>Koleobacter methoxysyntrophicus gen. nov., sp. nov., a novel anaerobic bacterium isolated from deep subsurface oil field and proposal of Koleobacterales ord. nov. in the phylum Firmicutes.</title>
        <authorList>
            <person name="Sakamoto S."/>
            <person name="Tamaki H."/>
        </authorList>
    </citation>
    <scope>NUCLEOTIDE SEQUENCE</scope>
    <source>
        <strain evidence="2">NRmbB1</strain>
    </source>
</reference>
<evidence type="ECO:0000313" key="3">
    <source>
        <dbReference type="Proteomes" id="UP000662904"/>
    </source>
</evidence>
<dbReference type="InterPro" id="IPR002934">
    <property type="entry name" value="Polymerase_NTP_transf_dom"/>
</dbReference>
<evidence type="ECO:0000259" key="1">
    <source>
        <dbReference type="Pfam" id="PF01909"/>
    </source>
</evidence>
<dbReference type="GO" id="GO:0016779">
    <property type="term" value="F:nucleotidyltransferase activity"/>
    <property type="evidence" value="ECO:0007669"/>
    <property type="project" value="InterPro"/>
</dbReference>
<organism evidence="2 3">
    <name type="scientific">Koleobacter methoxysyntrophicus</name>
    <dbReference type="NCBI Taxonomy" id="2751313"/>
    <lineage>
        <taxon>Bacteria</taxon>
        <taxon>Bacillati</taxon>
        <taxon>Bacillota</taxon>
        <taxon>Clostridia</taxon>
        <taxon>Koleobacterales</taxon>
        <taxon>Koleobacteraceae</taxon>
        <taxon>Koleobacter</taxon>
    </lineage>
</organism>
<gene>
    <name evidence="2" type="ORF">H0A61_00761</name>
</gene>
<evidence type="ECO:0000313" key="2">
    <source>
        <dbReference type="EMBL" id="QSQ08439.1"/>
    </source>
</evidence>
<dbReference type="SUPFAM" id="SSF81301">
    <property type="entry name" value="Nucleotidyltransferase"/>
    <property type="match status" value="1"/>
</dbReference>
<dbReference type="InterPro" id="IPR043519">
    <property type="entry name" value="NT_sf"/>
</dbReference>
<proteinExistence type="predicted"/>
<dbReference type="PANTHER" id="PTHR33933:SF1">
    <property type="entry name" value="PROTEIN ADENYLYLTRANSFERASE MNTA-RELATED"/>
    <property type="match status" value="1"/>
</dbReference>
<feature type="domain" description="Polymerase nucleotidyl transferase" evidence="1">
    <location>
        <begin position="17"/>
        <end position="90"/>
    </location>
</feature>
<dbReference type="RefSeq" id="WP_206708653.1">
    <property type="nucleotide sequence ID" value="NZ_CP059066.1"/>
</dbReference>
<dbReference type="KEGG" id="kme:H0A61_00761"/>
<name>A0A8A0RLP4_9FIRM</name>
<protein>
    <recommendedName>
        <fullName evidence="1">Polymerase nucleotidyl transferase domain-containing protein</fullName>
    </recommendedName>
</protein>
<dbReference type="PANTHER" id="PTHR33933">
    <property type="entry name" value="NUCLEOTIDYLTRANSFERASE"/>
    <property type="match status" value="1"/>
</dbReference>
<dbReference type="CDD" id="cd05403">
    <property type="entry name" value="NT_KNTase_like"/>
    <property type="match status" value="1"/>
</dbReference>
<dbReference type="Proteomes" id="UP000662904">
    <property type="component" value="Chromosome"/>
</dbReference>
<dbReference type="AlphaFoldDB" id="A0A8A0RLP4"/>
<dbReference type="Pfam" id="PF01909">
    <property type="entry name" value="NTP_transf_2"/>
    <property type="match status" value="1"/>
</dbReference>
<dbReference type="EMBL" id="CP059066">
    <property type="protein sequence ID" value="QSQ08439.1"/>
    <property type="molecule type" value="Genomic_DNA"/>
</dbReference>
<accession>A0A8A0RLP4</accession>
<keyword evidence="3" id="KW-1185">Reference proteome</keyword>
<sequence length="115" mass="13218">MKNIEDIKLSVKDFKAIEEFSKRIKDKLESSLIEIRLFGSKARGKSMPDSDIDILIITKETNEKIKDIIFDITVDVNLIYDVVICPIIIAHKTYTDPLANQTNFYRAVREEGLTL</sequence>
<dbReference type="Gene3D" id="3.30.460.10">
    <property type="entry name" value="Beta Polymerase, domain 2"/>
    <property type="match status" value="1"/>
</dbReference>